<feature type="compositionally biased region" description="Gly residues" evidence="3">
    <location>
        <begin position="22"/>
        <end position="38"/>
    </location>
</feature>
<gene>
    <name evidence="4" type="ORF">ThesuDRAFT_00289</name>
</gene>
<feature type="compositionally biased region" description="Low complexity" evidence="3">
    <location>
        <begin position="49"/>
        <end position="59"/>
    </location>
</feature>
<dbReference type="STRING" id="867903.ThesuDRAFT_00289"/>
<dbReference type="PANTHER" id="PTHR34039">
    <property type="entry name" value="UPF0102 PROTEIN YRAN"/>
    <property type="match status" value="1"/>
</dbReference>
<organism evidence="4 5">
    <name type="scientific">Thermaerobacter subterraneus DSM 13965</name>
    <dbReference type="NCBI Taxonomy" id="867903"/>
    <lineage>
        <taxon>Bacteria</taxon>
        <taxon>Bacillati</taxon>
        <taxon>Bacillota</taxon>
        <taxon>Clostridia</taxon>
        <taxon>Eubacteriales</taxon>
        <taxon>Clostridiales Family XVII. Incertae Sedis</taxon>
        <taxon>Thermaerobacter</taxon>
    </lineage>
</organism>
<feature type="compositionally biased region" description="Low complexity" evidence="3">
    <location>
        <begin position="66"/>
        <end position="81"/>
    </location>
</feature>
<dbReference type="HAMAP" id="MF_00048">
    <property type="entry name" value="UPF0102"/>
    <property type="match status" value="1"/>
</dbReference>
<keyword evidence="4" id="KW-0378">Hydrolase</keyword>
<dbReference type="EMBL" id="AENY02000005">
    <property type="protein sequence ID" value="EKP93692.1"/>
    <property type="molecule type" value="Genomic_DNA"/>
</dbReference>
<reference evidence="4" key="1">
    <citation type="submission" date="2010-10" db="EMBL/GenBank/DDBJ databases">
        <authorList>
            <consortium name="US DOE Joint Genome Institute (JGI-PGF)"/>
            <person name="Lucas S."/>
            <person name="Copeland A."/>
            <person name="Lapidus A."/>
            <person name="Bruce D."/>
            <person name="Goodwin L."/>
            <person name="Pitluck S."/>
            <person name="Kyrpides N."/>
            <person name="Mavromatis K."/>
            <person name="Detter J.C."/>
            <person name="Han C."/>
            <person name="Land M."/>
            <person name="Hauser L."/>
            <person name="Markowitz V."/>
            <person name="Cheng J.-F."/>
            <person name="Hugenholtz P."/>
            <person name="Woyke T."/>
            <person name="Wu D."/>
            <person name="Pukall R."/>
            <person name="Wahrenburg C."/>
            <person name="Brambilla E."/>
            <person name="Klenk H.-P."/>
            <person name="Eisen J.A."/>
        </authorList>
    </citation>
    <scope>NUCLEOTIDE SEQUENCE [LARGE SCALE GENOMIC DNA]</scope>
    <source>
        <strain evidence="4">DSM 13965</strain>
    </source>
</reference>
<comment type="caution">
    <text evidence="4">The sequence shown here is derived from an EMBL/GenBank/DDBJ whole genome shotgun (WGS) entry which is preliminary data.</text>
</comment>
<dbReference type="eggNOG" id="COG0792">
    <property type="taxonomic scope" value="Bacteria"/>
</dbReference>
<dbReference type="InterPro" id="IPR011856">
    <property type="entry name" value="tRNA_endonuc-like_dom_sf"/>
</dbReference>
<dbReference type="PANTHER" id="PTHR34039:SF1">
    <property type="entry name" value="UPF0102 PROTEIN YRAN"/>
    <property type="match status" value="1"/>
</dbReference>
<keyword evidence="4" id="KW-0255">Endonuclease</keyword>
<dbReference type="HOGENOM" id="CLU_1282713_0_0_9"/>
<sequence>MTGPVRPPEMGGVPGRDRDPGEAGGRGAVGMPGEGGGPEGPPRPGAGGPWRPEGEAAAPDLWAGCGRPVRGQAPGAAPGGRPVRDNRRELGRRAEELAARHLAALGYRIVARNVRCPAGEADLVCREGGEWVVVEVRSRRRPARGEPSFGTPAQSVDGRKFRRLVTAGQWFLARAGVPDAPWRIDLVAVTWPSTPQAGEVPEITVFRRLEGGAQR</sequence>
<comment type="similarity">
    <text evidence="1 2">Belongs to the UPF0102 family.</text>
</comment>
<dbReference type="SUPFAM" id="SSF52980">
    <property type="entry name" value="Restriction endonuclease-like"/>
    <property type="match status" value="1"/>
</dbReference>
<accession>K6PLE8</accession>
<dbReference type="GO" id="GO:0004519">
    <property type="term" value="F:endonuclease activity"/>
    <property type="evidence" value="ECO:0007669"/>
    <property type="project" value="UniProtKB-KW"/>
</dbReference>
<evidence type="ECO:0000313" key="5">
    <source>
        <dbReference type="Proteomes" id="UP000005710"/>
    </source>
</evidence>
<feature type="region of interest" description="Disordered" evidence="3">
    <location>
        <begin position="1"/>
        <end position="86"/>
    </location>
</feature>
<name>K6PLE8_9FIRM</name>
<evidence type="ECO:0000256" key="2">
    <source>
        <dbReference type="HAMAP-Rule" id="MF_00048"/>
    </source>
</evidence>
<dbReference type="GO" id="GO:0003676">
    <property type="term" value="F:nucleic acid binding"/>
    <property type="evidence" value="ECO:0007669"/>
    <property type="project" value="InterPro"/>
</dbReference>
<dbReference type="InterPro" id="IPR003509">
    <property type="entry name" value="UPF0102_YraN-like"/>
</dbReference>
<keyword evidence="5" id="KW-1185">Reference proteome</keyword>
<dbReference type="AlphaFoldDB" id="K6PLE8"/>
<dbReference type="Pfam" id="PF02021">
    <property type="entry name" value="UPF0102"/>
    <property type="match status" value="1"/>
</dbReference>
<dbReference type="NCBIfam" id="NF009150">
    <property type="entry name" value="PRK12497.1-3"/>
    <property type="match status" value="1"/>
</dbReference>
<dbReference type="Proteomes" id="UP000005710">
    <property type="component" value="Unassembled WGS sequence"/>
</dbReference>
<protein>
    <recommendedName>
        <fullName evidence="2">UPF0102 protein ThesuDRAFT_00289</fullName>
    </recommendedName>
</protein>
<evidence type="ECO:0000313" key="4">
    <source>
        <dbReference type="EMBL" id="EKP93692.1"/>
    </source>
</evidence>
<dbReference type="Gene3D" id="3.40.1350.10">
    <property type="match status" value="1"/>
</dbReference>
<dbReference type="InterPro" id="IPR011335">
    <property type="entry name" value="Restrct_endonuc-II-like"/>
</dbReference>
<proteinExistence type="inferred from homology"/>
<evidence type="ECO:0000256" key="3">
    <source>
        <dbReference type="SAM" id="MobiDB-lite"/>
    </source>
</evidence>
<keyword evidence="4" id="KW-0540">Nuclease</keyword>
<evidence type="ECO:0000256" key="1">
    <source>
        <dbReference type="ARBA" id="ARBA00006738"/>
    </source>
</evidence>
<reference evidence="4" key="2">
    <citation type="submission" date="2012-10" db="EMBL/GenBank/DDBJ databases">
        <title>Improved high-quality draft of Thermaerobacter subterraneus C21, DSM 13965.</title>
        <authorList>
            <consortium name="DOE Joint Genome Institute"/>
            <person name="Eisen J."/>
            <person name="Huntemann M."/>
            <person name="Wei C.-L."/>
            <person name="Han J."/>
            <person name="Detter J.C."/>
            <person name="Han C."/>
            <person name="Tapia R."/>
            <person name="Chen A."/>
            <person name="Kyrpides N."/>
            <person name="Mavromatis K."/>
            <person name="Markowitz V."/>
            <person name="Szeto E."/>
            <person name="Ivanova N."/>
            <person name="Mikhailova N."/>
            <person name="Ovchinnikova G."/>
            <person name="Pagani I."/>
            <person name="Pati A."/>
            <person name="Goodwin L."/>
            <person name="Nordberg H.P."/>
            <person name="Cantor M.N."/>
            <person name="Hua S.X."/>
            <person name="Woyke T."/>
            <person name="Eisen J."/>
            <person name="Klenk H.-P."/>
        </authorList>
    </citation>
    <scope>NUCLEOTIDE SEQUENCE [LARGE SCALE GENOMIC DNA]</scope>
    <source>
        <strain evidence="4">DSM 13965</strain>
    </source>
</reference>